<protein>
    <submittedName>
        <fullName evidence="1">Metaldependent phosphohydrolase</fullName>
    </submittedName>
</protein>
<dbReference type="RefSeq" id="WP_014967942.1">
    <property type="nucleotide sequence ID" value="NC_018664.1"/>
</dbReference>
<accession>K0B2F6</accession>
<proteinExistence type="predicted"/>
<sequence length="195" mass="22780">MGFGNYLKIVRKLNNMGRWSNEYMHMRATVSEHLFFVTQIGQMLAVIEEENGNTIDWKKLLTKLINHDVPEAMTGDIINTMKYRDSKLKALVDKIEDELVEEVLIEELENPYKEKYREILTNFKDDTIEGQILSYADSIDALLECIYEIQLGNTQTFNEKYSMLVNKLKESNLISVKYFIDEILPSIVEDIEILQ</sequence>
<dbReference type="EMBL" id="CP003326">
    <property type="protein sequence ID" value="AFS78806.1"/>
    <property type="molecule type" value="Genomic_DNA"/>
</dbReference>
<gene>
    <name evidence="1" type="ordered locus">Curi_c17990</name>
</gene>
<dbReference type="SUPFAM" id="SSF109604">
    <property type="entry name" value="HD-domain/PDEase-like"/>
    <property type="match status" value="1"/>
</dbReference>
<dbReference type="KEGG" id="cad:Curi_c17990"/>
<dbReference type="AlphaFoldDB" id="K0B2F6"/>
<evidence type="ECO:0000313" key="2">
    <source>
        <dbReference type="Proteomes" id="UP000006094"/>
    </source>
</evidence>
<evidence type="ECO:0000313" key="1">
    <source>
        <dbReference type="EMBL" id="AFS78806.1"/>
    </source>
</evidence>
<dbReference type="HOGENOM" id="CLU_114091_0_0_9"/>
<organism evidence="1 2">
    <name type="scientific">Gottschalkia acidurici (strain ATCC 7906 / DSM 604 / BCRC 14475 / CIP 104303 / KCTC 5404 / NCIMB 10678 / 9a)</name>
    <name type="common">Clostridium acidurici</name>
    <dbReference type="NCBI Taxonomy" id="1128398"/>
    <lineage>
        <taxon>Bacteria</taxon>
        <taxon>Bacillati</taxon>
        <taxon>Bacillota</taxon>
        <taxon>Tissierellia</taxon>
        <taxon>Tissierellales</taxon>
        <taxon>Gottschalkiaceae</taxon>
        <taxon>Gottschalkia</taxon>
    </lineage>
</organism>
<dbReference type="Proteomes" id="UP000006094">
    <property type="component" value="Chromosome"/>
</dbReference>
<dbReference type="STRING" id="1128398.Curi_c17990"/>
<keyword evidence="2" id="KW-1185">Reference proteome</keyword>
<dbReference type="Gene3D" id="1.10.3210.10">
    <property type="entry name" value="Hypothetical protein af1432"/>
    <property type="match status" value="1"/>
</dbReference>
<dbReference type="eggNOG" id="COG1896">
    <property type="taxonomic scope" value="Bacteria"/>
</dbReference>
<dbReference type="OrthoDB" id="9812744at2"/>
<reference evidence="1 2" key="1">
    <citation type="journal article" date="2012" name="PLoS ONE">
        <title>The purine-utilizing bacterium Clostridium acidurici 9a: a genome-guided metabolic reconsideration.</title>
        <authorList>
            <person name="Hartwich K."/>
            <person name="Poehlein A."/>
            <person name="Daniel R."/>
        </authorList>
    </citation>
    <scope>NUCLEOTIDE SEQUENCE [LARGE SCALE GENOMIC DNA]</scope>
    <source>
        <strain evidence="2">ATCC 7906 / DSM 604 / BCRC 14475 / CIP 104303 / KCTC 5404 / NCIMB 10678 / 9a</strain>
    </source>
</reference>
<dbReference type="Pfam" id="PF12917">
    <property type="entry name" value="YfbR-like"/>
    <property type="match status" value="1"/>
</dbReference>
<name>K0B2F6_GOTA9</name>